<dbReference type="Proteomes" id="UP000012371">
    <property type="component" value="Unassembled WGS sequence"/>
</dbReference>
<evidence type="ECO:0000313" key="3">
    <source>
        <dbReference type="Proteomes" id="UP000012371"/>
    </source>
</evidence>
<feature type="signal peptide" evidence="1">
    <location>
        <begin position="1"/>
        <end position="23"/>
    </location>
</feature>
<feature type="chain" id="PRO_5004113307" description="Lipoprotein" evidence="1">
    <location>
        <begin position="24"/>
        <end position="177"/>
    </location>
</feature>
<dbReference type="OrthoDB" id="341935at2"/>
<keyword evidence="1" id="KW-0732">Signal</keyword>
<dbReference type="RefSeq" id="WP_002971715.1">
    <property type="nucleotide sequence ID" value="NZ_AOGW02000002.1"/>
</dbReference>
<reference evidence="2" key="1">
    <citation type="submission" date="2013-03" db="EMBL/GenBank/DDBJ databases">
        <authorList>
            <person name="Harkins D.M."/>
            <person name="Durkin A.S."/>
            <person name="Brinkac L.M."/>
            <person name="Haft D.H."/>
            <person name="Selengut J.D."/>
            <person name="Sanka R."/>
            <person name="DePew J."/>
            <person name="Purushe J."/>
            <person name="Hartskeerl R.A."/>
            <person name="Ahmed A."/>
            <person name="van der Linden H."/>
            <person name="Goris M.G.A."/>
            <person name="Vinetz J.M."/>
            <person name="Sutton G.G."/>
            <person name="Nierman W.C."/>
            <person name="Fouts D.E."/>
        </authorList>
    </citation>
    <scope>NUCLEOTIDE SEQUENCE [LARGE SCALE GENOMIC DNA]</scope>
    <source>
        <strain evidence="2">LT 11-33</strain>
    </source>
</reference>
<gene>
    <name evidence="2" type="ORF">LEP1GSC203_2689</name>
</gene>
<organism evidence="2 3">
    <name type="scientific">Leptospira terpstrae serovar Hualin str. LT 11-33 = ATCC 700639</name>
    <dbReference type="NCBI Taxonomy" id="1257025"/>
    <lineage>
        <taxon>Bacteria</taxon>
        <taxon>Pseudomonadati</taxon>
        <taxon>Spirochaetota</taxon>
        <taxon>Spirochaetia</taxon>
        <taxon>Leptospirales</taxon>
        <taxon>Leptospiraceae</taxon>
        <taxon>Leptospira</taxon>
    </lineage>
</organism>
<sequence>MNCNGKILNLFQVVLVIFFLNCAAFPDPVTSKERKTHSFGKEKVRIVFIGFYRYEQEKKMILERLSTAGITEDPNSSSEVEVILQKKEPVYKYLFLHRLNFLLTFLSGGMVPSHIRTEQTLTFRYSKLGVVEGESTYQIGMDQWRGIPVVIFMITQWPNRIYKEQLIDATELEIKEI</sequence>
<proteinExistence type="predicted"/>
<comment type="caution">
    <text evidence="2">The sequence shown here is derived from an EMBL/GenBank/DDBJ whole genome shotgun (WGS) entry which is preliminary data.</text>
</comment>
<name>N1VXY1_9LEPT</name>
<dbReference type="EMBL" id="AOGW02000002">
    <property type="protein sequence ID" value="EMY63383.1"/>
    <property type="molecule type" value="Genomic_DNA"/>
</dbReference>
<dbReference type="AlphaFoldDB" id="N1VXY1"/>
<evidence type="ECO:0008006" key="4">
    <source>
        <dbReference type="Google" id="ProtNLM"/>
    </source>
</evidence>
<protein>
    <recommendedName>
        <fullName evidence="4">Lipoprotein</fullName>
    </recommendedName>
</protein>
<keyword evidence="3" id="KW-1185">Reference proteome</keyword>
<evidence type="ECO:0000256" key="1">
    <source>
        <dbReference type="SAM" id="SignalP"/>
    </source>
</evidence>
<accession>N1VXY1</accession>
<evidence type="ECO:0000313" key="2">
    <source>
        <dbReference type="EMBL" id="EMY63383.1"/>
    </source>
</evidence>
<dbReference type="STRING" id="1257025.LEP1GSC203_2689"/>